<keyword evidence="1" id="KW-0472">Membrane</keyword>
<feature type="transmembrane region" description="Helical" evidence="1">
    <location>
        <begin position="29"/>
        <end position="49"/>
    </location>
</feature>
<reference evidence="2 3" key="1">
    <citation type="submission" date="2007-04" db="EMBL/GenBank/DDBJ databases">
        <title>Complete genome sequence of Burkholderia multivorans ATCC 17616.</title>
        <authorList>
            <person name="Ohtsubo Y."/>
            <person name="Yamashita A."/>
            <person name="Kurokawa K."/>
            <person name="Takami H."/>
            <person name="Yuhara S."/>
            <person name="Nishiyama E."/>
            <person name="Endo R."/>
            <person name="Miyazaki R."/>
            <person name="Ono A."/>
            <person name="Yano K."/>
            <person name="Ito M."/>
            <person name="Sota M."/>
            <person name="Yuji N."/>
            <person name="Hattori M."/>
            <person name="Tsuda M."/>
        </authorList>
    </citation>
    <scope>NUCLEOTIDE SEQUENCE [LARGE SCALE GENOMIC DNA]</scope>
    <source>
        <strain evidence="3">ATCC 17616 / 249</strain>
    </source>
</reference>
<evidence type="ECO:0000256" key="1">
    <source>
        <dbReference type="SAM" id="Phobius"/>
    </source>
</evidence>
<dbReference type="EMBL" id="AP009385">
    <property type="protein sequence ID" value="BAG43374.1"/>
    <property type="molecule type" value="Genomic_DNA"/>
</dbReference>
<dbReference type="RefSeq" id="WP_006495243.1">
    <property type="nucleotide sequence ID" value="NC_010084.1"/>
</dbReference>
<keyword evidence="1" id="KW-0812">Transmembrane</keyword>
<evidence type="ECO:0000313" key="2">
    <source>
        <dbReference type="EMBL" id="BAG43374.1"/>
    </source>
</evidence>
<protein>
    <submittedName>
        <fullName evidence="2">Bacteriophage protein</fullName>
    </submittedName>
</protein>
<dbReference type="KEGG" id="bmj:BMULJ_01440"/>
<keyword evidence="3" id="KW-1185">Reference proteome</keyword>
<proteinExistence type="predicted"/>
<name>A0A0H3KEQ3_BURM1</name>
<dbReference type="Proteomes" id="UP000008815">
    <property type="component" value="Chromosome 1"/>
</dbReference>
<keyword evidence="1" id="KW-1133">Transmembrane helix</keyword>
<dbReference type="STRING" id="395019.BMULJ_01440"/>
<dbReference type="HOGENOM" id="CLU_2767901_0_0_4"/>
<dbReference type="KEGG" id="bmu:Bmul_1798"/>
<evidence type="ECO:0000313" key="3">
    <source>
        <dbReference type="Proteomes" id="UP000008815"/>
    </source>
</evidence>
<gene>
    <name evidence="2" type="ordered locus">BMULJ_01440</name>
</gene>
<dbReference type="AlphaFoldDB" id="A0A0H3KEQ3"/>
<organism evidence="2 3">
    <name type="scientific">Burkholderia multivorans (strain ATCC 17616 / 249)</name>
    <dbReference type="NCBI Taxonomy" id="395019"/>
    <lineage>
        <taxon>Bacteria</taxon>
        <taxon>Pseudomonadati</taxon>
        <taxon>Pseudomonadota</taxon>
        <taxon>Betaproteobacteria</taxon>
        <taxon>Burkholderiales</taxon>
        <taxon>Burkholderiaceae</taxon>
        <taxon>Burkholderia</taxon>
        <taxon>Burkholderia cepacia complex</taxon>
    </lineage>
</organism>
<sequence length="60" mass="6563">MKNDLAVSAAKAAPAVGSNFWLWLTGHDINWWVAVATIAYIGLQAYYLVKNKGKRALLDG</sequence>
<accession>A0A0H3KEQ3</accession>